<dbReference type="AlphaFoldDB" id="A0A133XDS1"/>
<dbReference type="STRING" id="281362.AT959_19920"/>
<gene>
    <name evidence="1" type="ORF">AT959_19920</name>
</gene>
<dbReference type="Proteomes" id="UP000070186">
    <property type="component" value="Unassembled WGS sequence"/>
</dbReference>
<dbReference type="RefSeq" id="WP_066887352.1">
    <property type="nucleotide sequence ID" value="NZ_LODL01000040.1"/>
</dbReference>
<protein>
    <submittedName>
        <fullName evidence="1">Uncharacterized protein</fullName>
    </submittedName>
</protein>
<organism evidence="1 2">
    <name type="scientific">Dechloromonas denitrificans</name>
    <dbReference type="NCBI Taxonomy" id="281362"/>
    <lineage>
        <taxon>Bacteria</taxon>
        <taxon>Pseudomonadati</taxon>
        <taxon>Pseudomonadota</taxon>
        <taxon>Betaproteobacteria</taxon>
        <taxon>Rhodocyclales</taxon>
        <taxon>Azonexaceae</taxon>
        <taxon>Dechloromonas</taxon>
    </lineage>
</organism>
<evidence type="ECO:0000313" key="1">
    <source>
        <dbReference type="EMBL" id="KXB29083.1"/>
    </source>
</evidence>
<dbReference type="EMBL" id="LODL01000040">
    <property type="protein sequence ID" value="KXB29083.1"/>
    <property type="molecule type" value="Genomic_DNA"/>
</dbReference>
<sequence length="95" mass="10844">MDSTSADQGMLTVLVERLEKQRLPRALALKEKVDRGETLSDYDISFLEEVFTDSTNIKPMIERHPEYQLLAGKVTSLYREITEKALANQQQSDQA</sequence>
<name>A0A133XDS1_9RHOO</name>
<accession>A0A133XDS1</accession>
<proteinExistence type="predicted"/>
<comment type="caution">
    <text evidence="1">The sequence shown here is derived from an EMBL/GenBank/DDBJ whole genome shotgun (WGS) entry which is preliminary data.</text>
</comment>
<evidence type="ECO:0000313" key="2">
    <source>
        <dbReference type="Proteomes" id="UP000070186"/>
    </source>
</evidence>
<reference evidence="1 2" key="1">
    <citation type="submission" date="2015-12" db="EMBL/GenBank/DDBJ databases">
        <title>Nitrous oxide reduction kinetics distinguish bacteria harboring typical versus atypical NosZ.</title>
        <authorList>
            <person name="Yoon S."/>
            <person name="Nissen S."/>
            <person name="Park D."/>
            <person name="Sanford R.A."/>
            <person name="Loeffler F.E."/>
        </authorList>
    </citation>
    <scope>NUCLEOTIDE SEQUENCE [LARGE SCALE GENOMIC DNA]</scope>
    <source>
        <strain evidence="1 2">ATCC BAA-841</strain>
    </source>
</reference>
<keyword evidence="2" id="KW-1185">Reference proteome</keyword>